<evidence type="ECO:0000313" key="3">
    <source>
        <dbReference type="Proteomes" id="UP001396898"/>
    </source>
</evidence>
<gene>
    <name evidence="2" type="ORF">PG991_014972</name>
</gene>
<sequence>MRKSAVFRLSSTKGRGLERGVRMKSPARPLLARRKQCLVPMVATTSSATPEGRKSTSTKRKASGDNTIDTPTKRAKRAGPSKLSAEDDEPAASKASTQEEGDSALALLAMAAEARPLMTTPSRHPRSAPSVPFPPMLRRATQAMM</sequence>
<dbReference type="EMBL" id="JAQQWI010000021">
    <property type="protein sequence ID" value="KAK7998493.1"/>
    <property type="molecule type" value="Genomic_DNA"/>
</dbReference>
<name>A0ABR1R2X8_9PEZI</name>
<reference evidence="2 3" key="1">
    <citation type="submission" date="2023-01" db="EMBL/GenBank/DDBJ databases">
        <title>Analysis of 21 Apiospora genomes using comparative genomics revels a genus with tremendous synthesis potential of carbohydrate active enzymes and secondary metabolites.</title>
        <authorList>
            <person name="Sorensen T."/>
        </authorList>
    </citation>
    <scope>NUCLEOTIDE SEQUENCE [LARGE SCALE GENOMIC DNA]</scope>
    <source>
        <strain evidence="2 3">CBS 20057</strain>
    </source>
</reference>
<keyword evidence="3" id="KW-1185">Reference proteome</keyword>
<proteinExistence type="predicted"/>
<evidence type="ECO:0000256" key="1">
    <source>
        <dbReference type="SAM" id="MobiDB-lite"/>
    </source>
</evidence>
<feature type="region of interest" description="Disordered" evidence="1">
    <location>
        <begin position="1"/>
        <end position="104"/>
    </location>
</feature>
<accession>A0ABR1R2X8</accession>
<dbReference type="Proteomes" id="UP001396898">
    <property type="component" value="Unassembled WGS sequence"/>
</dbReference>
<evidence type="ECO:0000313" key="2">
    <source>
        <dbReference type="EMBL" id="KAK7998493.1"/>
    </source>
</evidence>
<organism evidence="2 3">
    <name type="scientific">Apiospora marii</name>
    <dbReference type="NCBI Taxonomy" id="335849"/>
    <lineage>
        <taxon>Eukaryota</taxon>
        <taxon>Fungi</taxon>
        <taxon>Dikarya</taxon>
        <taxon>Ascomycota</taxon>
        <taxon>Pezizomycotina</taxon>
        <taxon>Sordariomycetes</taxon>
        <taxon>Xylariomycetidae</taxon>
        <taxon>Amphisphaeriales</taxon>
        <taxon>Apiosporaceae</taxon>
        <taxon>Apiospora</taxon>
    </lineage>
</organism>
<comment type="caution">
    <text evidence="2">The sequence shown here is derived from an EMBL/GenBank/DDBJ whole genome shotgun (WGS) entry which is preliminary data.</text>
</comment>
<protein>
    <submittedName>
        <fullName evidence="2">Uncharacterized protein</fullName>
    </submittedName>
</protein>